<evidence type="ECO:0000259" key="3">
    <source>
        <dbReference type="Pfam" id="PF06916"/>
    </source>
</evidence>
<gene>
    <name evidence="4" type="ORF">AK812_SmicGene20026</name>
</gene>
<organism evidence="4 5">
    <name type="scientific">Symbiodinium microadriaticum</name>
    <name type="common">Dinoflagellate</name>
    <name type="synonym">Zooxanthella microadriatica</name>
    <dbReference type="NCBI Taxonomy" id="2951"/>
    <lineage>
        <taxon>Eukaryota</taxon>
        <taxon>Sar</taxon>
        <taxon>Alveolata</taxon>
        <taxon>Dinophyceae</taxon>
        <taxon>Suessiales</taxon>
        <taxon>Symbiodiniaceae</taxon>
        <taxon>Symbiodinium</taxon>
    </lineage>
</organism>
<evidence type="ECO:0000256" key="2">
    <source>
        <dbReference type="SAM" id="Phobius"/>
    </source>
</evidence>
<reference evidence="4 5" key="1">
    <citation type="submission" date="2016-02" db="EMBL/GenBank/DDBJ databases">
        <title>Genome analysis of coral dinoflagellate symbionts highlights evolutionary adaptations to a symbiotic lifestyle.</title>
        <authorList>
            <person name="Aranda M."/>
            <person name="Li Y."/>
            <person name="Liew Y.J."/>
            <person name="Baumgarten S."/>
            <person name="Simakov O."/>
            <person name="Wilson M."/>
            <person name="Piel J."/>
            <person name="Ashoor H."/>
            <person name="Bougouffa S."/>
            <person name="Bajic V.B."/>
            <person name="Ryu T."/>
            <person name="Ravasi T."/>
            <person name="Bayer T."/>
            <person name="Micklem G."/>
            <person name="Kim H."/>
            <person name="Bhak J."/>
            <person name="Lajeunesse T.C."/>
            <person name="Voolstra C.R."/>
        </authorList>
    </citation>
    <scope>NUCLEOTIDE SEQUENCE [LARGE SCALE GENOMIC DNA]</scope>
    <source>
        <strain evidence="4 5">CCMP2467</strain>
    </source>
</reference>
<keyword evidence="2" id="KW-0812">Transmembrane</keyword>
<dbReference type="AlphaFoldDB" id="A0A1Q9DR18"/>
<keyword evidence="2" id="KW-1133">Transmembrane helix</keyword>
<evidence type="ECO:0000313" key="5">
    <source>
        <dbReference type="Proteomes" id="UP000186817"/>
    </source>
</evidence>
<feature type="compositionally biased region" description="Basic and acidic residues" evidence="1">
    <location>
        <begin position="52"/>
        <end position="61"/>
    </location>
</feature>
<accession>A0A1Q9DR18</accession>
<dbReference type="EMBL" id="LSRX01000427">
    <property type="protein sequence ID" value="OLP97616.1"/>
    <property type="molecule type" value="Genomic_DNA"/>
</dbReference>
<sequence>MAGFFRRRQRSCLSGIIALSALVVLYNAFGSAFVGLPWPQPQSATKQTTRYESSKPWEARDTTTSNVEAKLEEHMSIPEILNRYGLPALVFHFVVWVSTLGSLYFLFYFNTSLLQMLPEEIQQRVGAGSQLGYAAAALGAAEVLGPVRLALTVTAAPTASRLARQYEWFCKAEEMIVGNIREFATKVSQIFIKA</sequence>
<feature type="domain" description="DUF1279" evidence="3">
    <location>
        <begin position="79"/>
        <end position="157"/>
    </location>
</feature>
<feature type="transmembrane region" description="Helical" evidence="2">
    <location>
        <begin position="12"/>
        <end position="36"/>
    </location>
</feature>
<feature type="region of interest" description="Disordered" evidence="1">
    <location>
        <begin position="42"/>
        <end position="64"/>
    </location>
</feature>
<comment type="caution">
    <text evidence="4">The sequence shown here is derived from an EMBL/GenBank/DDBJ whole genome shotgun (WGS) entry which is preliminary data.</text>
</comment>
<proteinExistence type="predicted"/>
<feature type="transmembrane region" description="Helical" evidence="2">
    <location>
        <begin position="84"/>
        <end position="107"/>
    </location>
</feature>
<evidence type="ECO:0000313" key="4">
    <source>
        <dbReference type="EMBL" id="OLP97616.1"/>
    </source>
</evidence>
<dbReference type="InterPro" id="IPR009688">
    <property type="entry name" value="FAM210A/B-like_dom"/>
</dbReference>
<feature type="compositionally biased region" description="Polar residues" evidence="1">
    <location>
        <begin position="42"/>
        <end position="51"/>
    </location>
</feature>
<dbReference type="OrthoDB" id="423085at2759"/>
<dbReference type="Proteomes" id="UP000186817">
    <property type="component" value="Unassembled WGS sequence"/>
</dbReference>
<keyword evidence="2" id="KW-0472">Membrane</keyword>
<protein>
    <recommendedName>
        <fullName evidence="3">DUF1279 domain-containing protein</fullName>
    </recommendedName>
</protein>
<name>A0A1Q9DR18_SYMMI</name>
<evidence type="ECO:0000256" key="1">
    <source>
        <dbReference type="SAM" id="MobiDB-lite"/>
    </source>
</evidence>
<keyword evidence="5" id="KW-1185">Reference proteome</keyword>
<dbReference type="Pfam" id="PF06916">
    <property type="entry name" value="FAM210A-B_dom"/>
    <property type="match status" value="1"/>
</dbReference>